<evidence type="ECO:0000313" key="1">
    <source>
        <dbReference type="EMBL" id="WYJ84960.1"/>
    </source>
</evidence>
<protein>
    <submittedName>
        <fullName evidence="1">Uncharacterized protein</fullName>
    </submittedName>
</protein>
<evidence type="ECO:0000313" key="2">
    <source>
        <dbReference type="Proteomes" id="UP000195080"/>
    </source>
</evidence>
<dbReference type="Pfam" id="PF05593">
    <property type="entry name" value="RHS_repeat"/>
    <property type="match status" value="1"/>
</dbReference>
<dbReference type="EMBL" id="CP147248">
    <property type="protein sequence ID" value="WYJ84960.1"/>
    <property type="molecule type" value="Genomic_DNA"/>
</dbReference>
<keyword evidence="2" id="KW-1185">Reference proteome</keyword>
<reference evidence="2" key="1">
    <citation type="submission" date="2017-05" db="EMBL/GenBank/DDBJ databases">
        <title>The Genome Sequence of EEnterococcus faecalis 9F2_4866.</title>
        <authorList>
            <consortium name="The Broad Institute Genomics Platform"/>
            <consortium name="The Broad Institute Genomic Center for Infectious Diseases"/>
            <person name="Earl A."/>
            <person name="Manson A."/>
            <person name="Schwartman J."/>
            <person name="Gilmore M."/>
            <person name="Abouelleil A."/>
            <person name="Cao P."/>
            <person name="Chapman S."/>
            <person name="Cusick C."/>
            <person name="Shea T."/>
            <person name="Young S."/>
            <person name="Neafsey D."/>
            <person name="Nusbaum C."/>
            <person name="Birren B."/>
        </authorList>
    </citation>
    <scope>NUCLEOTIDE SEQUENCE [LARGE SCALE GENOMIC DNA]</scope>
    <source>
        <strain evidence="2">12C11_DIV0727</strain>
    </source>
</reference>
<dbReference type="Proteomes" id="UP000195080">
    <property type="component" value="Chromosome"/>
</dbReference>
<gene>
    <name evidence="1" type="ORF">A5866_000018</name>
</gene>
<dbReference type="Gene3D" id="2.180.10.10">
    <property type="entry name" value="RHS repeat-associated core"/>
    <property type="match status" value="1"/>
</dbReference>
<sequence>MCSLSDFKSMKGGKFEYDANGNVAKKIAMTGEVTTYLYDVEDRLIQETSSHGVYTLYGYDALGNRVNKGTATEHGRRIKTDLKAWMKQTDRTAN</sequence>
<dbReference type="InterPro" id="IPR031325">
    <property type="entry name" value="RHS_repeat"/>
</dbReference>
<proteinExistence type="predicted"/>
<accession>A0ABZ2T0Z2</accession>
<reference evidence="1 2" key="2">
    <citation type="submission" date="2024-03" db="EMBL/GenBank/DDBJ databases">
        <title>The Genome Sequence of Enterococcus sp. DIV0727d.</title>
        <authorList>
            <consortium name="The Broad Institute Genomics Platform"/>
            <consortium name="The Broad Institute Microbial Omics Core"/>
            <consortium name="The Broad Institute Genomic Center for Infectious Diseases"/>
            <person name="Earl A."/>
            <person name="Manson A."/>
            <person name="Gilmore M."/>
            <person name="Schwartman J."/>
            <person name="Shea T."/>
            <person name="Abouelleil A."/>
            <person name="Cao P."/>
            <person name="Chapman S."/>
            <person name="Cusick C."/>
            <person name="Young S."/>
            <person name="Neafsey D."/>
            <person name="Nusbaum C."/>
            <person name="Birren B."/>
        </authorList>
    </citation>
    <scope>NUCLEOTIDE SEQUENCE [LARGE SCALE GENOMIC DNA]</scope>
    <source>
        <strain evidence="1 2">12C11_DIV0727</strain>
    </source>
</reference>
<name>A0ABZ2T0Z2_9ENTE</name>
<dbReference type="NCBIfam" id="TIGR01643">
    <property type="entry name" value="YD_repeat_2x"/>
    <property type="match status" value="2"/>
</dbReference>
<organism evidence="1 2">
    <name type="scientific">Candidatus Enterococcus lemimoniae</name>
    <dbReference type="NCBI Taxonomy" id="1834167"/>
    <lineage>
        <taxon>Bacteria</taxon>
        <taxon>Bacillati</taxon>
        <taxon>Bacillota</taxon>
        <taxon>Bacilli</taxon>
        <taxon>Lactobacillales</taxon>
        <taxon>Enterococcaceae</taxon>
        <taxon>Enterococcus</taxon>
    </lineage>
</organism>
<dbReference type="InterPro" id="IPR006530">
    <property type="entry name" value="YD"/>
</dbReference>